<gene>
    <name evidence="2" type="ORF">OS493_026716</name>
</gene>
<protein>
    <submittedName>
        <fullName evidence="2">Uncharacterized protein</fullName>
    </submittedName>
</protein>
<proteinExistence type="predicted"/>
<name>A0A9X0D897_9CNID</name>
<keyword evidence="3" id="KW-1185">Reference proteome</keyword>
<evidence type="ECO:0000313" key="2">
    <source>
        <dbReference type="EMBL" id="KAJ7390206.1"/>
    </source>
</evidence>
<sequence length="75" mass="9299">MERDPQRDNRFLKHLRKKSRNKKKRATVQEQTWKRNLVKRTLKYEEEKASVKNIILQLPSPCIKMWKHRKRWSGI</sequence>
<evidence type="ECO:0000313" key="3">
    <source>
        <dbReference type="Proteomes" id="UP001163046"/>
    </source>
</evidence>
<reference evidence="2" key="1">
    <citation type="submission" date="2023-01" db="EMBL/GenBank/DDBJ databases">
        <title>Genome assembly of the deep-sea coral Lophelia pertusa.</title>
        <authorList>
            <person name="Herrera S."/>
            <person name="Cordes E."/>
        </authorList>
    </citation>
    <scope>NUCLEOTIDE SEQUENCE</scope>
    <source>
        <strain evidence="2">USNM1676648</strain>
        <tissue evidence="2">Polyp</tissue>
    </source>
</reference>
<accession>A0A9X0D897</accession>
<evidence type="ECO:0000256" key="1">
    <source>
        <dbReference type="SAM" id="MobiDB-lite"/>
    </source>
</evidence>
<feature type="region of interest" description="Disordered" evidence="1">
    <location>
        <begin position="1"/>
        <end position="31"/>
    </location>
</feature>
<dbReference type="Proteomes" id="UP001163046">
    <property type="component" value="Unassembled WGS sequence"/>
</dbReference>
<organism evidence="2 3">
    <name type="scientific">Desmophyllum pertusum</name>
    <dbReference type="NCBI Taxonomy" id="174260"/>
    <lineage>
        <taxon>Eukaryota</taxon>
        <taxon>Metazoa</taxon>
        <taxon>Cnidaria</taxon>
        <taxon>Anthozoa</taxon>
        <taxon>Hexacorallia</taxon>
        <taxon>Scleractinia</taxon>
        <taxon>Caryophylliina</taxon>
        <taxon>Caryophylliidae</taxon>
        <taxon>Desmophyllum</taxon>
    </lineage>
</organism>
<comment type="caution">
    <text evidence="2">The sequence shown here is derived from an EMBL/GenBank/DDBJ whole genome shotgun (WGS) entry which is preliminary data.</text>
</comment>
<dbReference type="AlphaFoldDB" id="A0A9X0D897"/>
<feature type="compositionally biased region" description="Basic and acidic residues" evidence="1">
    <location>
        <begin position="1"/>
        <end position="11"/>
    </location>
</feature>
<dbReference type="EMBL" id="MU825419">
    <property type="protein sequence ID" value="KAJ7390206.1"/>
    <property type="molecule type" value="Genomic_DNA"/>
</dbReference>
<feature type="compositionally biased region" description="Basic residues" evidence="1">
    <location>
        <begin position="12"/>
        <end position="26"/>
    </location>
</feature>